<protein>
    <submittedName>
        <fullName evidence="5">Acyltransferase</fullName>
    </submittedName>
</protein>
<evidence type="ECO:0000313" key="6">
    <source>
        <dbReference type="Proteomes" id="UP000321533"/>
    </source>
</evidence>
<name>A0A5B8VEB7_9BACT</name>
<reference evidence="5 6" key="1">
    <citation type="journal article" date="2016" name="Int. J. Syst. Evol. Microbiol.">
        <title>Panacibacter ginsenosidivorans gen. nov., sp. nov., with ginsenoside converting activity isolated from soil of a ginseng field.</title>
        <authorList>
            <person name="Siddiqi M.Z."/>
            <person name="Muhammad Shafi S."/>
            <person name="Choi K.D."/>
            <person name="Im W.T."/>
        </authorList>
    </citation>
    <scope>NUCLEOTIDE SEQUENCE [LARGE SCALE GENOMIC DNA]</scope>
    <source>
        <strain evidence="5 6">Gsoil1550</strain>
    </source>
</reference>
<dbReference type="PANTHER" id="PTHR10434:SF9">
    <property type="entry name" value="PHOSPHOLIPID_GLYCEROL ACYLTRANSFERASE DOMAIN-CONTAINING PROTEIN"/>
    <property type="match status" value="1"/>
</dbReference>
<comment type="pathway">
    <text evidence="1">Lipid metabolism.</text>
</comment>
<evidence type="ECO:0000256" key="2">
    <source>
        <dbReference type="ARBA" id="ARBA00022679"/>
    </source>
</evidence>
<evidence type="ECO:0000256" key="3">
    <source>
        <dbReference type="ARBA" id="ARBA00023315"/>
    </source>
</evidence>
<gene>
    <name evidence="5" type="ORF">FRZ67_21620</name>
</gene>
<accession>A0A5B8VEB7</accession>
<keyword evidence="6" id="KW-1185">Reference proteome</keyword>
<dbReference type="Proteomes" id="UP000321533">
    <property type="component" value="Chromosome"/>
</dbReference>
<evidence type="ECO:0000256" key="1">
    <source>
        <dbReference type="ARBA" id="ARBA00005189"/>
    </source>
</evidence>
<dbReference type="GO" id="GO:0003841">
    <property type="term" value="F:1-acylglycerol-3-phosphate O-acyltransferase activity"/>
    <property type="evidence" value="ECO:0007669"/>
    <property type="project" value="TreeGrafter"/>
</dbReference>
<dbReference type="SMART" id="SM00563">
    <property type="entry name" value="PlsC"/>
    <property type="match status" value="1"/>
</dbReference>
<keyword evidence="3 5" id="KW-0012">Acyltransferase</keyword>
<evidence type="ECO:0000259" key="4">
    <source>
        <dbReference type="SMART" id="SM00563"/>
    </source>
</evidence>
<dbReference type="PANTHER" id="PTHR10434">
    <property type="entry name" value="1-ACYL-SN-GLYCEROL-3-PHOSPHATE ACYLTRANSFERASE"/>
    <property type="match status" value="1"/>
</dbReference>
<dbReference type="EMBL" id="CP042435">
    <property type="protein sequence ID" value="QEC69770.1"/>
    <property type="molecule type" value="Genomic_DNA"/>
</dbReference>
<keyword evidence="2 5" id="KW-0808">Transferase</keyword>
<dbReference type="SUPFAM" id="SSF69593">
    <property type="entry name" value="Glycerol-3-phosphate (1)-acyltransferase"/>
    <property type="match status" value="1"/>
</dbReference>
<evidence type="ECO:0000313" key="5">
    <source>
        <dbReference type="EMBL" id="QEC69770.1"/>
    </source>
</evidence>
<dbReference type="Pfam" id="PF01553">
    <property type="entry name" value="Acyltransferase"/>
    <property type="match status" value="1"/>
</dbReference>
<dbReference type="KEGG" id="pgin:FRZ67_21620"/>
<dbReference type="AlphaFoldDB" id="A0A5B8VEB7"/>
<sequence>MLRLFCRFIFWVTGWKLDTNVPPQIKRCIVIAAPHTSNWDYWYAMAAFIIYRLKIRYAIKKEWVRFPFSLITKPLGGIGIDRSAKKEGEPRLSQTEALMALFKENDELILLLTPEGTRSKNEHWRTGFYHVAKECNVPILLGYVDYLKKIAGIGKIIYPSDMDKDMKEIMQFYKQFHAKYPDNFSVDIDYL</sequence>
<proteinExistence type="predicted"/>
<dbReference type="InterPro" id="IPR002123">
    <property type="entry name" value="Plipid/glycerol_acylTrfase"/>
</dbReference>
<organism evidence="5 6">
    <name type="scientific">Panacibacter ginsenosidivorans</name>
    <dbReference type="NCBI Taxonomy" id="1813871"/>
    <lineage>
        <taxon>Bacteria</taxon>
        <taxon>Pseudomonadati</taxon>
        <taxon>Bacteroidota</taxon>
        <taxon>Chitinophagia</taxon>
        <taxon>Chitinophagales</taxon>
        <taxon>Chitinophagaceae</taxon>
        <taxon>Panacibacter</taxon>
    </lineage>
</organism>
<dbReference type="OrthoDB" id="9796839at2"/>
<dbReference type="GO" id="GO:0006654">
    <property type="term" value="P:phosphatidic acid biosynthetic process"/>
    <property type="evidence" value="ECO:0007669"/>
    <property type="project" value="TreeGrafter"/>
</dbReference>
<dbReference type="RefSeq" id="WP_147192646.1">
    <property type="nucleotide sequence ID" value="NZ_CP042435.1"/>
</dbReference>
<feature type="domain" description="Phospholipid/glycerol acyltransferase" evidence="4">
    <location>
        <begin position="29"/>
        <end position="147"/>
    </location>
</feature>